<evidence type="ECO:0000259" key="1">
    <source>
        <dbReference type="PROSITE" id="PS51186"/>
    </source>
</evidence>
<evidence type="ECO:0000313" key="2">
    <source>
        <dbReference type="EMBL" id="MFC3759548.1"/>
    </source>
</evidence>
<dbReference type="RefSeq" id="WP_205122072.1">
    <property type="nucleotide sequence ID" value="NZ_JAFBCM010000001.1"/>
</dbReference>
<dbReference type="Pfam" id="PF00583">
    <property type="entry name" value="Acetyltransf_1"/>
    <property type="match status" value="1"/>
</dbReference>
<keyword evidence="3" id="KW-1185">Reference proteome</keyword>
<name>A0ABV7Y5Y2_9ACTN</name>
<sequence length="162" mass="18115">MTTENSLHLRDITDENRDAVLALKVKPTQNQFVASVAQSLRDAENHPEAKPWYRAIYDGDEPVGFVMMSWKVPPGQPGIFGPYFLWRLLVDERHQRRGVGRAGLSLVIDLAKKDGATELLTSYQPGDGEPWPFYQGFGFEPTGELDGTEILLRLDLTKGSGQ</sequence>
<dbReference type="Proteomes" id="UP001595699">
    <property type="component" value="Unassembled WGS sequence"/>
</dbReference>
<dbReference type="GO" id="GO:0016746">
    <property type="term" value="F:acyltransferase activity"/>
    <property type="evidence" value="ECO:0007669"/>
    <property type="project" value="UniProtKB-KW"/>
</dbReference>
<dbReference type="CDD" id="cd04301">
    <property type="entry name" value="NAT_SF"/>
    <property type="match status" value="1"/>
</dbReference>
<proteinExistence type="predicted"/>
<dbReference type="InterPro" id="IPR027455">
    <property type="entry name" value="Sper_AcTfrase_N"/>
</dbReference>
<protein>
    <submittedName>
        <fullName evidence="2">GNAT family N-acetyltransferase</fullName>
        <ecNumber evidence="2">2.3.-.-</ecNumber>
    </submittedName>
</protein>
<feature type="domain" description="N-acetyltransferase" evidence="1">
    <location>
        <begin position="7"/>
        <end position="157"/>
    </location>
</feature>
<keyword evidence="2" id="KW-0808">Transferase</keyword>
<dbReference type="EMBL" id="JBHRZH010000001">
    <property type="protein sequence ID" value="MFC3759548.1"/>
    <property type="molecule type" value="Genomic_DNA"/>
</dbReference>
<comment type="caution">
    <text evidence="2">The sequence shown here is derived from an EMBL/GenBank/DDBJ whole genome shotgun (WGS) entry which is preliminary data.</text>
</comment>
<dbReference type="EC" id="2.3.-.-" evidence="2"/>
<reference evidence="3" key="1">
    <citation type="journal article" date="2019" name="Int. J. Syst. Evol. Microbiol.">
        <title>The Global Catalogue of Microorganisms (GCM) 10K type strain sequencing project: providing services to taxonomists for standard genome sequencing and annotation.</title>
        <authorList>
            <consortium name="The Broad Institute Genomics Platform"/>
            <consortium name="The Broad Institute Genome Sequencing Center for Infectious Disease"/>
            <person name="Wu L."/>
            <person name="Ma J."/>
        </authorList>
    </citation>
    <scope>NUCLEOTIDE SEQUENCE [LARGE SCALE GENOMIC DNA]</scope>
    <source>
        <strain evidence="3">CGMCC 4.7241</strain>
    </source>
</reference>
<gene>
    <name evidence="2" type="ORF">ACFOUW_01735</name>
</gene>
<evidence type="ECO:0000313" key="3">
    <source>
        <dbReference type="Proteomes" id="UP001595699"/>
    </source>
</evidence>
<keyword evidence="2" id="KW-0012">Acyltransferase</keyword>
<dbReference type="InterPro" id="IPR016181">
    <property type="entry name" value="Acyl_CoA_acyltransferase"/>
</dbReference>
<dbReference type="PROSITE" id="PS51186">
    <property type="entry name" value="GNAT"/>
    <property type="match status" value="1"/>
</dbReference>
<dbReference type="Gene3D" id="1.10.287.900">
    <property type="entry name" value="The crystal structure of the spermine/spermidine acetyltransferase from enterococcus faecali"/>
    <property type="match status" value="1"/>
</dbReference>
<dbReference type="InterPro" id="IPR000182">
    <property type="entry name" value="GNAT_dom"/>
</dbReference>
<organism evidence="2 3">
    <name type="scientific">Tenggerimyces flavus</name>
    <dbReference type="NCBI Taxonomy" id="1708749"/>
    <lineage>
        <taxon>Bacteria</taxon>
        <taxon>Bacillati</taxon>
        <taxon>Actinomycetota</taxon>
        <taxon>Actinomycetes</taxon>
        <taxon>Propionibacteriales</taxon>
        <taxon>Nocardioidaceae</taxon>
        <taxon>Tenggerimyces</taxon>
    </lineage>
</organism>
<dbReference type="SUPFAM" id="SSF55729">
    <property type="entry name" value="Acyl-CoA N-acyltransferases (Nat)"/>
    <property type="match status" value="1"/>
</dbReference>
<accession>A0ABV7Y5Y2</accession>
<dbReference type="Gene3D" id="3.40.630.30">
    <property type="match status" value="1"/>
</dbReference>